<protein>
    <submittedName>
        <fullName evidence="1">Uncharacterized protein</fullName>
    </submittedName>
</protein>
<evidence type="ECO:0000313" key="1">
    <source>
        <dbReference type="EMBL" id="MCA9727571.1"/>
    </source>
</evidence>
<dbReference type="AlphaFoldDB" id="A0A956RNI5"/>
<comment type="caution">
    <text evidence="1">The sequence shown here is derived from an EMBL/GenBank/DDBJ whole genome shotgun (WGS) entry which is preliminary data.</text>
</comment>
<reference evidence="1" key="1">
    <citation type="submission" date="2020-04" db="EMBL/GenBank/DDBJ databases">
        <authorList>
            <person name="Zhang T."/>
        </authorList>
    </citation>
    <scope>NUCLEOTIDE SEQUENCE</scope>
    <source>
        <strain evidence="1">HKST-UBA01</strain>
    </source>
</reference>
<evidence type="ECO:0000313" key="2">
    <source>
        <dbReference type="Proteomes" id="UP000697710"/>
    </source>
</evidence>
<dbReference type="Proteomes" id="UP000697710">
    <property type="component" value="Unassembled WGS sequence"/>
</dbReference>
<dbReference type="EMBL" id="JAGQHR010000191">
    <property type="protein sequence ID" value="MCA9727571.1"/>
    <property type="molecule type" value="Genomic_DNA"/>
</dbReference>
<reference evidence="1" key="2">
    <citation type="journal article" date="2021" name="Microbiome">
        <title>Successional dynamics and alternative stable states in a saline activated sludge microbial community over 9 years.</title>
        <authorList>
            <person name="Wang Y."/>
            <person name="Ye J."/>
            <person name="Ju F."/>
            <person name="Liu L."/>
            <person name="Boyd J.A."/>
            <person name="Deng Y."/>
            <person name="Parks D.H."/>
            <person name="Jiang X."/>
            <person name="Yin X."/>
            <person name="Woodcroft B.J."/>
            <person name="Tyson G.W."/>
            <person name="Hugenholtz P."/>
            <person name="Polz M.F."/>
            <person name="Zhang T."/>
        </authorList>
    </citation>
    <scope>NUCLEOTIDE SEQUENCE</scope>
    <source>
        <strain evidence="1">HKST-UBA01</strain>
    </source>
</reference>
<gene>
    <name evidence="1" type="ORF">KC729_07800</name>
</gene>
<accession>A0A956RNI5</accession>
<proteinExistence type="predicted"/>
<name>A0A956RNI5_UNCEI</name>
<sequence length="307" mass="34940">MQFGVWRGWRGAAIGVGTRATLTAVAIFLVGIGAAQGQTPHKYGVMPKVLPREFAQQGSDMAQKWRADAMPLTKNRVELYRKFSAGLADFAAFRKKITEIYPEDQLEWLLITDEVADSLVRNWTPVLDQYQKDNPEEVLTKGRQLYELTMMQITGPPSRMLGFHALLLAEYAEAKADSLFESGITDDLNGLADGVLRSTRDWCELWHQVHHDALSSYESRITQEDWIVARLKDNCGGSRWKITQQYMALVGVDSTKTPPEDRYAHEFHLQADGCDDQRVIHIELPHFNEMQRQVMKQWETNQQAGGQ</sequence>
<organism evidence="1 2">
    <name type="scientific">Eiseniibacteriota bacterium</name>
    <dbReference type="NCBI Taxonomy" id="2212470"/>
    <lineage>
        <taxon>Bacteria</taxon>
        <taxon>Candidatus Eiseniibacteriota</taxon>
    </lineage>
</organism>